<dbReference type="AlphaFoldDB" id="A0A8T0ADC1"/>
<keyword evidence="10" id="KW-0564">Palmitate</keyword>
<keyword evidence="8" id="KW-1133">Transmembrane helix</keyword>
<keyword evidence="11" id="KW-1015">Disulfide bond</keyword>
<keyword evidence="12" id="KW-0325">Glycoprotein</keyword>
<evidence type="ECO:0000256" key="11">
    <source>
        <dbReference type="ARBA" id="ARBA00023157"/>
    </source>
</evidence>
<dbReference type="Proteomes" id="UP000606274">
    <property type="component" value="Unassembled WGS sequence"/>
</dbReference>
<accession>A0A8T0ADC1</accession>
<evidence type="ECO:0000256" key="10">
    <source>
        <dbReference type="ARBA" id="ARBA00023139"/>
    </source>
</evidence>
<organism evidence="14 15">
    <name type="scientific">Silurus meridionalis</name>
    <name type="common">Southern catfish</name>
    <name type="synonym">Silurus soldatovi meridionalis</name>
    <dbReference type="NCBI Taxonomy" id="175797"/>
    <lineage>
        <taxon>Eukaryota</taxon>
        <taxon>Metazoa</taxon>
        <taxon>Chordata</taxon>
        <taxon>Craniata</taxon>
        <taxon>Vertebrata</taxon>
        <taxon>Euteleostomi</taxon>
        <taxon>Actinopterygii</taxon>
        <taxon>Neopterygii</taxon>
        <taxon>Teleostei</taxon>
        <taxon>Ostariophysi</taxon>
        <taxon>Siluriformes</taxon>
        <taxon>Siluridae</taxon>
        <taxon>Silurus</taxon>
    </lineage>
</organism>
<dbReference type="EMBL" id="JABFDY010000024">
    <property type="protein sequence ID" value="KAF7689269.1"/>
    <property type="molecule type" value="Genomic_DNA"/>
</dbReference>
<keyword evidence="6" id="KW-0812">Transmembrane</keyword>
<sequence length="120" mass="13698">TVFLPHVQVHRNMKWINYIWYNQQRFINHTIAALDLMAEQLHATTMMTVQNRFALDTMRGPDQGVCTLFGSDCCAIIPLHTGPSGALNTVFNRMKALRKEVTQNNASPDPAWYKWSMSGD</sequence>
<evidence type="ECO:0000256" key="13">
    <source>
        <dbReference type="ARBA" id="ARBA00023288"/>
    </source>
</evidence>
<dbReference type="InterPro" id="IPR018154">
    <property type="entry name" value="TLV/ENV_coat_polyprotein"/>
</dbReference>
<evidence type="ECO:0000256" key="2">
    <source>
        <dbReference type="ARBA" id="ARBA00004531"/>
    </source>
</evidence>
<evidence type="ECO:0000256" key="8">
    <source>
        <dbReference type="ARBA" id="ARBA00022989"/>
    </source>
</evidence>
<comment type="caution">
    <text evidence="14">The sequence shown here is derived from an EMBL/GenBank/DDBJ whole genome shotgun (WGS) entry which is preliminary data.</text>
</comment>
<dbReference type="Gene3D" id="1.10.287.210">
    <property type="match status" value="1"/>
</dbReference>
<feature type="non-terminal residue" evidence="14">
    <location>
        <position position="120"/>
    </location>
</feature>
<keyword evidence="7" id="KW-1043">Host membrane</keyword>
<evidence type="ECO:0000256" key="4">
    <source>
        <dbReference type="ARBA" id="ARBA00022511"/>
    </source>
</evidence>
<evidence type="ECO:0000256" key="12">
    <source>
        <dbReference type="ARBA" id="ARBA00023180"/>
    </source>
</evidence>
<dbReference type="SUPFAM" id="SSF58069">
    <property type="entry name" value="Virus ectodomain"/>
    <property type="match status" value="1"/>
</dbReference>
<gene>
    <name evidence="14" type="ORF">HF521_012622</name>
</gene>
<evidence type="ECO:0000256" key="1">
    <source>
        <dbReference type="ARBA" id="ARBA00004402"/>
    </source>
</evidence>
<feature type="non-terminal residue" evidence="14">
    <location>
        <position position="1"/>
    </location>
</feature>
<keyword evidence="4" id="KW-1032">Host cell membrane</keyword>
<protein>
    <submittedName>
        <fullName evidence="14">Uncharacterized protein</fullName>
    </submittedName>
</protein>
<keyword evidence="9" id="KW-0472">Membrane</keyword>
<evidence type="ECO:0000256" key="3">
    <source>
        <dbReference type="ARBA" id="ARBA00004563"/>
    </source>
</evidence>
<evidence type="ECO:0000256" key="6">
    <source>
        <dbReference type="ARBA" id="ARBA00022692"/>
    </source>
</evidence>
<keyword evidence="5" id="KW-0945">Host-virus interaction</keyword>
<name>A0A8T0ADC1_SILME</name>
<reference evidence="14" key="1">
    <citation type="submission" date="2020-08" db="EMBL/GenBank/DDBJ databases">
        <title>Chromosome-level assembly of Southern catfish (Silurus meridionalis) provides insights into visual adaptation to the nocturnal and benthic lifestyles.</title>
        <authorList>
            <person name="Zhang Y."/>
            <person name="Wang D."/>
            <person name="Peng Z."/>
        </authorList>
    </citation>
    <scope>NUCLEOTIDE SEQUENCE</scope>
    <source>
        <strain evidence="14">SWU-2019-XX</strain>
        <tissue evidence="14">Muscle</tissue>
    </source>
</reference>
<dbReference type="PANTHER" id="PTHR10424">
    <property type="entry name" value="VIRAL ENVELOPE PROTEIN"/>
    <property type="match status" value="1"/>
</dbReference>
<evidence type="ECO:0000313" key="15">
    <source>
        <dbReference type="Proteomes" id="UP000606274"/>
    </source>
</evidence>
<dbReference type="PANTHER" id="PTHR10424:SF81">
    <property type="entry name" value="ERVV2 PROTEIN"/>
    <property type="match status" value="1"/>
</dbReference>
<keyword evidence="13" id="KW-0449">Lipoprotein</keyword>
<evidence type="ECO:0000313" key="14">
    <source>
        <dbReference type="EMBL" id="KAF7689269.1"/>
    </source>
</evidence>
<evidence type="ECO:0000256" key="5">
    <source>
        <dbReference type="ARBA" id="ARBA00022581"/>
    </source>
</evidence>
<evidence type="ECO:0000256" key="9">
    <source>
        <dbReference type="ARBA" id="ARBA00023136"/>
    </source>
</evidence>
<proteinExistence type="predicted"/>
<comment type="subcellular location">
    <subcellularLocation>
        <location evidence="1">Host cell membrane</location>
        <topology evidence="1">Single-pass type I membrane protein</topology>
    </subcellularLocation>
    <subcellularLocation>
        <location evidence="2">Host endomembrane system</location>
        <topology evidence="2">Peripheral membrane protein</topology>
    </subcellularLocation>
    <subcellularLocation>
        <location evidence="3">Virion membrane</location>
        <topology evidence="3">Single-pass type I membrane protein</topology>
    </subcellularLocation>
</comment>
<keyword evidence="15" id="KW-1185">Reference proteome</keyword>
<evidence type="ECO:0000256" key="7">
    <source>
        <dbReference type="ARBA" id="ARBA00022870"/>
    </source>
</evidence>